<feature type="domain" description="HTH luxR-type" evidence="3">
    <location>
        <begin position="866"/>
        <end position="927"/>
    </location>
</feature>
<dbReference type="SUPFAM" id="SSF46894">
    <property type="entry name" value="C-terminal effector domain of the bipartite response regulators"/>
    <property type="match status" value="1"/>
</dbReference>
<dbReference type="PANTHER" id="PTHR16305">
    <property type="entry name" value="TESTICULAR SOLUBLE ADENYLYL CYCLASE"/>
    <property type="match status" value="1"/>
</dbReference>
<gene>
    <name evidence="4" type="ORF">O6P37_25840</name>
</gene>
<dbReference type="SMART" id="SM00421">
    <property type="entry name" value="HTH_LUXR"/>
    <property type="match status" value="1"/>
</dbReference>
<dbReference type="InterPro" id="IPR036388">
    <property type="entry name" value="WH-like_DNA-bd_sf"/>
</dbReference>
<dbReference type="CDD" id="cd06170">
    <property type="entry name" value="LuxR_C_like"/>
    <property type="match status" value="1"/>
</dbReference>
<dbReference type="InterPro" id="IPR000792">
    <property type="entry name" value="Tscrpt_reg_LuxR_C"/>
</dbReference>
<keyword evidence="2" id="KW-0067">ATP-binding</keyword>
<dbReference type="Gene3D" id="3.40.50.300">
    <property type="entry name" value="P-loop containing nucleotide triphosphate hydrolases"/>
    <property type="match status" value="1"/>
</dbReference>
<reference evidence="4" key="1">
    <citation type="submission" date="2022-12" db="EMBL/GenBank/DDBJ databases">
        <authorList>
            <person name="Deng Y."/>
            <person name="Zhang Y.-Q."/>
        </authorList>
    </citation>
    <scope>NUCLEOTIDE SEQUENCE</scope>
    <source>
        <strain evidence="4">CPCC 205372</strain>
    </source>
</reference>
<evidence type="ECO:0000313" key="4">
    <source>
        <dbReference type="EMBL" id="MCZ8382298.1"/>
    </source>
</evidence>
<protein>
    <submittedName>
        <fullName evidence="4">AAA family ATPase</fullName>
    </submittedName>
</protein>
<dbReference type="PROSITE" id="PS50043">
    <property type="entry name" value="HTH_LUXR_2"/>
    <property type="match status" value="1"/>
</dbReference>
<comment type="caution">
    <text evidence="4">The sequence shown here is derived from an EMBL/GenBank/DDBJ whole genome shotgun (WGS) entry which is preliminary data.</text>
</comment>
<dbReference type="InterPro" id="IPR027417">
    <property type="entry name" value="P-loop_NTPase"/>
</dbReference>
<dbReference type="Gene3D" id="1.10.10.10">
    <property type="entry name" value="Winged helix-like DNA-binding domain superfamily/Winged helix DNA-binding domain"/>
    <property type="match status" value="1"/>
</dbReference>
<dbReference type="InterPro" id="IPR016032">
    <property type="entry name" value="Sig_transdc_resp-reg_C-effctor"/>
</dbReference>
<keyword evidence="5" id="KW-1185">Reference proteome</keyword>
<dbReference type="Proteomes" id="UP001142153">
    <property type="component" value="Unassembled WGS sequence"/>
</dbReference>
<dbReference type="SUPFAM" id="SSF52540">
    <property type="entry name" value="P-loop containing nucleoside triphosphate hydrolases"/>
    <property type="match status" value="1"/>
</dbReference>
<sequence>MANTGRGQGLRGRGDECEQLRRLLSSARSGSGQVLVLRGEAGGGKTALLEYLIAQARGFSVTHVAGVESDMELAFAGLQQLCSPLMTHVDGLPEPQRDALAVAFGRGVGPVPDRFLVGLAVLSLLAAAAEQQPLLCVIDDAQWLDQVSTQVLGFVARRLLAEPVALVFAARDHGAEVLHGLPELEVGGLSDSDARELLDSVVLGRIDERVRDRIIAETRGIPLAVLEVPRNVSVAELIGGFETSTTRPSAGHVEESFVRRIASLPRDTRLLVLAAAAEPVGDAGLLLRAAAALDIPVDALAPAEAAGVIEFGPRIRFHHPLVRSAAYRAADLADRRAVHRALAEVTDPQLDPDRRAWHAANAALSPDDEVAAELEASAGRAQSRGGIAAAATFLERAVALSADPRLRGARALVAARAKCDAAAYEAAYELLAIAELSPLSELQRAEMARLRAQMEFTRGRGGEPGAPQVSAAAADLIDAARRLQTIDDESAREAHLEALAAAMYASQCAPPGALVAAAESARHAIDNAADPHRPTDLLLSGMADLITGGLTDGADRLRTALESWCTHAQRNDGEALRWLSLAFPIVQESATGELWDDEIMHRLATAMVRNARDAGALATLPSALAFRAGVHVLAGEFDDAATLLEEADAISAATNHKPVKYHRLHLSAWRGNPDETAALIDVATDMASAKGEGRLLGLTGYTTAILHNGLGQYEEAFAGARRTCASNDLGFSGWCLVEMTEAAAHLGERDAAEDAVARLERRAADSGTDWGLGALAGAQALLADNEEADALFTEAIKRLERTRVVTQLARTQLRYGEWLRRSHHTTEARKHLGRAHETFSRMGAQAFAERARRELVAAGEKVRRQPMRSGDELTSQESQIARLAADGLTNQEIGAQLFLSTHTVEWHLRKVFVKLGISSRRQLRTLT</sequence>
<dbReference type="PANTHER" id="PTHR16305:SF35">
    <property type="entry name" value="TRANSCRIPTIONAL ACTIVATOR DOMAIN"/>
    <property type="match status" value="1"/>
</dbReference>
<accession>A0ABT4Q0D2</accession>
<dbReference type="PRINTS" id="PR00038">
    <property type="entry name" value="HTHLUXR"/>
</dbReference>
<keyword evidence="1" id="KW-0547">Nucleotide-binding</keyword>
<dbReference type="InterPro" id="IPR041664">
    <property type="entry name" value="AAA_16"/>
</dbReference>
<dbReference type="Pfam" id="PF13191">
    <property type="entry name" value="AAA_16"/>
    <property type="match status" value="1"/>
</dbReference>
<evidence type="ECO:0000256" key="2">
    <source>
        <dbReference type="ARBA" id="ARBA00022840"/>
    </source>
</evidence>
<dbReference type="Pfam" id="PF00196">
    <property type="entry name" value="GerE"/>
    <property type="match status" value="1"/>
</dbReference>
<dbReference type="RefSeq" id="WP_269896768.1">
    <property type="nucleotide sequence ID" value="NZ_JAPZPY010000016.1"/>
</dbReference>
<evidence type="ECO:0000256" key="1">
    <source>
        <dbReference type="ARBA" id="ARBA00022741"/>
    </source>
</evidence>
<organism evidence="4 5">
    <name type="scientific">Mycobacterium hippophais</name>
    <dbReference type="NCBI Taxonomy" id="3016340"/>
    <lineage>
        <taxon>Bacteria</taxon>
        <taxon>Bacillati</taxon>
        <taxon>Actinomycetota</taxon>
        <taxon>Actinomycetes</taxon>
        <taxon>Mycobacteriales</taxon>
        <taxon>Mycobacteriaceae</taxon>
        <taxon>Mycobacterium</taxon>
    </lineage>
</organism>
<evidence type="ECO:0000313" key="5">
    <source>
        <dbReference type="Proteomes" id="UP001142153"/>
    </source>
</evidence>
<evidence type="ECO:0000259" key="3">
    <source>
        <dbReference type="PROSITE" id="PS50043"/>
    </source>
</evidence>
<name>A0ABT4Q0D2_9MYCO</name>
<dbReference type="EMBL" id="JAPZPY010000016">
    <property type="protein sequence ID" value="MCZ8382298.1"/>
    <property type="molecule type" value="Genomic_DNA"/>
</dbReference>
<proteinExistence type="predicted"/>